<dbReference type="PANTHER" id="PTHR43625:SF40">
    <property type="entry name" value="ALDO-KETO REDUCTASE YAKC [NADP(+)]"/>
    <property type="match status" value="1"/>
</dbReference>
<gene>
    <name evidence="3" type="ORF">GCM10020369_41650</name>
</gene>
<organism evidence="3 4">
    <name type="scientific">Cryptosporangium minutisporangium</name>
    <dbReference type="NCBI Taxonomy" id="113569"/>
    <lineage>
        <taxon>Bacteria</taxon>
        <taxon>Bacillati</taxon>
        <taxon>Actinomycetota</taxon>
        <taxon>Actinomycetes</taxon>
        <taxon>Cryptosporangiales</taxon>
        <taxon>Cryptosporangiaceae</taxon>
        <taxon>Cryptosporangium</taxon>
    </lineage>
</organism>
<evidence type="ECO:0000259" key="2">
    <source>
        <dbReference type="Pfam" id="PF00248"/>
    </source>
</evidence>
<dbReference type="RefSeq" id="WP_345729838.1">
    <property type="nucleotide sequence ID" value="NZ_BAAAYN010000026.1"/>
</dbReference>
<dbReference type="Pfam" id="PF00248">
    <property type="entry name" value="Aldo_ket_red"/>
    <property type="match status" value="1"/>
</dbReference>
<comment type="caution">
    <text evidence="3">The sequence shown here is derived from an EMBL/GenBank/DDBJ whole genome shotgun (WGS) entry which is preliminary data.</text>
</comment>
<evidence type="ECO:0000313" key="4">
    <source>
        <dbReference type="Proteomes" id="UP001501676"/>
    </source>
</evidence>
<dbReference type="CDD" id="cd19076">
    <property type="entry name" value="AKR_AKR13A_13D"/>
    <property type="match status" value="1"/>
</dbReference>
<sequence>MKHRMLGRDGLEVSTLGLGCMGMSAFYGASDEAESVATLRRAIELGVTFWDTSDMYGFGANERLLATVLAEHRDAVQLATKFGITTDADGSRRVRNDPEWIRQAIDASLQRLGTDHVDLYYLHRRDPAVPIEEAVGAMASLVAEGKVRYLGLSEVNGETLRRAQAVHPIAAVQSEWSLWTRDLEDDVVPVARELGVGLVPYSPLGRGALTGAVTSLDQLAPDDFRRSNPRFADGNLDRNAVLVRAVADVAKEIGCTPAQAALAWLLAQGDDVVPIPGTRKVHRLGENAAAADLVLTPAQVEALSHAVPREAVAGQRYDARGMAGVNL</sequence>
<reference evidence="4" key="1">
    <citation type="journal article" date="2019" name="Int. J. Syst. Evol. Microbiol.">
        <title>The Global Catalogue of Microorganisms (GCM) 10K type strain sequencing project: providing services to taxonomists for standard genome sequencing and annotation.</title>
        <authorList>
            <consortium name="The Broad Institute Genomics Platform"/>
            <consortium name="The Broad Institute Genome Sequencing Center for Infectious Disease"/>
            <person name="Wu L."/>
            <person name="Ma J."/>
        </authorList>
    </citation>
    <scope>NUCLEOTIDE SEQUENCE [LARGE SCALE GENOMIC DNA]</scope>
    <source>
        <strain evidence="4">JCM 9458</strain>
    </source>
</reference>
<evidence type="ECO:0000313" key="3">
    <source>
        <dbReference type="EMBL" id="GAA3389865.1"/>
    </source>
</evidence>
<name>A0ABP6T2A8_9ACTN</name>
<dbReference type="InterPro" id="IPR036812">
    <property type="entry name" value="NAD(P)_OxRdtase_dom_sf"/>
</dbReference>
<dbReference type="InterPro" id="IPR050791">
    <property type="entry name" value="Aldo-Keto_reductase"/>
</dbReference>
<dbReference type="PANTHER" id="PTHR43625">
    <property type="entry name" value="AFLATOXIN B1 ALDEHYDE REDUCTASE"/>
    <property type="match status" value="1"/>
</dbReference>
<proteinExistence type="predicted"/>
<feature type="domain" description="NADP-dependent oxidoreductase" evidence="2">
    <location>
        <begin position="16"/>
        <end position="304"/>
    </location>
</feature>
<keyword evidence="4" id="KW-1185">Reference proteome</keyword>
<accession>A0ABP6T2A8</accession>
<dbReference type="InterPro" id="IPR023210">
    <property type="entry name" value="NADP_OxRdtase_dom"/>
</dbReference>
<evidence type="ECO:0000256" key="1">
    <source>
        <dbReference type="ARBA" id="ARBA00023002"/>
    </source>
</evidence>
<dbReference type="EMBL" id="BAAAYN010000026">
    <property type="protein sequence ID" value="GAA3389865.1"/>
    <property type="molecule type" value="Genomic_DNA"/>
</dbReference>
<dbReference type="Gene3D" id="3.20.20.100">
    <property type="entry name" value="NADP-dependent oxidoreductase domain"/>
    <property type="match status" value="1"/>
</dbReference>
<protein>
    <submittedName>
        <fullName evidence="3">Aldo/keto reductase</fullName>
    </submittedName>
</protein>
<keyword evidence="1" id="KW-0560">Oxidoreductase</keyword>
<dbReference type="Proteomes" id="UP001501676">
    <property type="component" value="Unassembled WGS sequence"/>
</dbReference>
<dbReference type="SUPFAM" id="SSF51430">
    <property type="entry name" value="NAD(P)-linked oxidoreductase"/>
    <property type="match status" value="1"/>
</dbReference>